<keyword evidence="4" id="KW-0539">Nucleus</keyword>
<dbReference type="PANTHER" id="PTHR28605:SF1">
    <property type="entry name" value="CHROMOSOME TRANSMISSION FIDELITY FACTOR 8"/>
    <property type="match status" value="1"/>
</dbReference>
<dbReference type="GO" id="GO:0007064">
    <property type="term" value="P:mitotic sister chromatid cohesion"/>
    <property type="evidence" value="ECO:0007669"/>
    <property type="project" value="InterPro"/>
</dbReference>
<evidence type="ECO:0000256" key="4">
    <source>
        <dbReference type="ARBA" id="ARBA00023242"/>
    </source>
</evidence>
<reference evidence="7" key="1">
    <citation type="submission" date="2012-09" db="EMBL/GenBank/DDBJ databases">
        <authorList>
            <person name="Martin A.A."/>
        </authorList>
    </citation>
    <scope>NUCLEOTIDE SEQUENCE</scope>
</reference>
<comment type="subcellular location">
    <subcellularLocation>
        <location evidence="1">Nucleus</location>
    </subcellularLocation>
</comment>
<organism evidence="7 8">
    <name type="scientific">Angiostrongylus cantonensis</name>
    <name type="common">Rat lungworm</name>
    <dbReference type="NCBI Taxonomy" id="6313"/>
    <lineage>
        <taxon>Eukaryota</taxon>
        <taxon>Metazoa</taxon>
        <taxon>Ecdysozoa</taxon>
        <taxon>Nematoda</taxon>
        <taxon>Chromadorea</taxon>
        <taxon>Rhabditida</taxon>
        <taxon>Rhabditina</taxon>
        <taxon>Rhabditomorpha</taxon>
        <taxon>Strongyloidea</taxon>
        <taxon>Metastrongylidae</taxon>
        <taxon>Angiostrongylus</taxon>
    </lineage>
</organism>
<dbReference type="GO" id="GO:0003677">
    <property type="term" value="F:DNA binding"/>
    <property type="evidence" value="ECO:0007669"/>
    <property type="project" value="UniProtKB-KW"/>
</dbReference>
<dbReference type="WBParaSite" id="ACAC_0000897101-mRNA-1">
    <property type="protein sequence ID" value="ACAC_0000897101-mRNA-1"/>
    <property type="gene ID" value="ACAC_0000897101"/>
</dbReference>
<dbReference type="AlphaFoldDB" id="A0A0K0DDW4"/>
<keyword evidence="2" id="KW-0235">DNA replication</keyword>
<dbReference type="PANTHER" id="PTHR28605">
    <property type="entry name" value="CTF8, CHROMOSOME TRANSMISSION FIDELITY FACTOR 8 HOMOLOG (S. CEREVISIAE)"/>
    <property type="match status" value="1"/>
</dbReference>
<evidence type="ECO:0000256" key="1">
    <source>
        <dbReference type="ARBA" id="ARBA00004123"/>
    </source>
</evidence>
<evidence type="ECO:0000313" key="8">
    <source>
        <dbReference type="WBParaSite" id="ACAC_0000897101-mRNA-1"/>
    </source>
</evidence>
<dbReference type="Proteomes" id="UP000035642">
    <property type="component" value="Unassembled WGS sequence"/>
</dbReference>
<reference evidence="8" key="2">
    <citation type="submission" date="2017-02" db="UniProtKB">
        <authorList>
            <consortium name="WormBaseParasite"/>
        </authorList>
    </citation>
    <scope>IDENTIFICATION</scope>
</reference>
<name>A0A0K0DDW4_ANGCA</name>
<comment type="similarity">
    <text evidence="6">Belongs to the CTF8 family.</text>
</comment>
<evidence type="ECO:0000256" key="2">
    <source>
        <dbReference type="ARBA" id="ARBA00022705"/>
    </source>
</evidence>
<evidence type="ECO:0000313" key="7">
    <source>
        <dbReference type="Proteomes" id="UP000035642"/>
    </source>
</evidence>
<evidence type="ECO:0000256" key="6">
    <source>
        <dbReference type="ARBA" id="ARBA00038447"/>
    </source>
</evidence>
<keyword evidence="3" id="KW-0238">DNA-binding</keyword>
<evidence type="ECO:0000256" key="5">
    <source>
        <dbReference type="ARBA" id="ARBA00023306"/>
    </source>
</evidence>
<dbReference type="GO" id="GO:0006260">
    <property type="term" value="P:DNA replication"/>
    <property type="evidence" value="ECO:0007669"/>
    <property type="project" value="UniProtKB-KW"/>
</dbReference>
<keyword evidence="5" id="KW-0131">Cell cycle</keyword>
<dbReference type="GO" id="GO:0031390">
    <property type="term" value="C:Ctf18 RFC-like complex"/>
    <property type="evidence" value="ECO:0007669"/>
    <property type="project" value="InterPro"/>
</dbReference>
<dbReference type="STRING" id="6313.A0A0K0DDW4"/>
<accession>A0A0K0DDW4</accession>
<protein>
    <submittedName>
        <fullName evidence="8">Ctf8</fullName>
    </submittedName>
</protein>
<sequence length="120" mass="13697">MYSEGVNLVIRCHVSFSDGLNEYMLIELQGTIENYGEPLAGRVLGTLVWHKDKNEALLQIGHHLLEGKASELEKPLLLMKPSPPNQHFEERTMIVEAVIKRRLLFKNRPKPFTLAPKADH</sequence>
<dbReference type="Pfam" id="PF09696">
    <property type="entry name" value="Ctf8"/>
    <property type="match status" value="1"/>
</dbReference>
<evidence type="ECO:0000256" key="3">
    <source>
        <dbReference type="ARBA" id="ARBA00023125"/>
    </source>
</evidence>
<proteinExistence type="inferred from homology"/>
<keyword evidence="7" id="KW-1185">Reference proteome</keyword>
<dbReference type="InterPro" id="IPR018607">
    <property type="entry name" value="Ctf8"/>
</dbReference>